<sequence length="103" mass="11800">MLLKDFQATYLSINCSRLSNKPLKTEDLKTLVDFLLFCKLNQRLAISYWMVLFPLLVDNRVESTNPVECDAYLFCFPVLSLFAIKLGFSPFANCEPSGLYSNM</sequence>
<protein>
    <submittedName>
        <fullName evidence="1">(rape) hypothetical protein</fullName>
    </submittedName>
</protein>
<evidence type="ECO:0000313" key="1">
    <source>
        <dbReference type="EMBL" id="CAF1999922.1"/>
    </source>
</evidence>
<organism evidence="1">
    <name type="scientific">Brassica napus</name>
    <name type="common">Rape</name>
    <dbReference type="NCBI Taxonomy" id="3708"/>
    <lineage>
        <taxon>Eukaryota</taxon>
        <taxon>Viridiplantae</taxon>
        <taxon>Streptophyta</taxon>
        <taxon>Embryophyta</taxon>
        <taxon>Tracheophyta</taxon>
        <taxon>Spermatophyta</taxon>
        <taxon>Magnoliopsida</taxon>
        <taxon>eudicotyledons</taxon>
        <taxon>Gunneridae</taxon>
        <taxon>Pentapetalae</taxon>
        <taxon>rosids</taxon>
        <taxon>malvids</taxon>
        <taxon>Brassicales</taxon>
        <taxon>Brassicaceae</taxon>
        <taxon>Brassiceae</taxon>
        <taxon>Brassica</taxon>
    </lineage>
</organism>
<proteinExistence type="predicted"/>
<reference evidence="1" key="1">
    <citation type="submission" date="2021-01" db="EMBL/GenBank/DDBJ databases">
        <authorList>
            <consortium name="Genoscope - CEA"/>
            <person name="William W."/>
        </authorList>
    </citation>
    <scope>NUCLEOTIDE SEQUENCE</scope>
</reference>
<feature type="non-terminal residue" evidence="1">
    <location>
        <position position="103"/>
    </location>
</feature>
<dbReference type="AlphaFoldDB" id="A0A816MKV2"/>
<dbReference type="EMBL" id="HG994371">
    <property type="protein sequence ID" value="CAF1999922.1"/>
    <property type="molecule type" value="Genomic_DNA"/>
</dbReference>
<dbReference type="Proteomes" id="UP001295469">
    <property type="component" value="Chromosome C07"/>
</dbReference>
<gene>
    <name evidence="1" type="ORF">DARMORV10_C07P33280.1</name>
</gene>
<name>A0A816MKV2_BRANA</name>
<accession>A0A816MKV2</accession>